<proteinExistence type="inferred from homology"/>
<comment type="cofactor">
    <cofactor evidence="5">
        <name>Fe(2+)</name>
        <dbReference type="ChEBI" id="CHEBI:29033"/>
    </cofactor>
    <text evidence="5">Binds 1 Fe(2+) ion per subunit.</text>
</comment>
<keyword evidence="3" id="KW-0560">Oxidoreductase</keyword>
<dbReference type="GO" id="GO:0042574">
    <property type="term" value="P:retinal metabolic process"/>
    <property type="evidence" value="ECO:0007669"/>
    <property type="project" value="TreeGrafter"/>
</dbReference>
<feature type="binding site" evidence="5">
    <location>
        <position position="76"/>
    </location>
    <ligand>
        <name>Fe cation</name>
        <dbReference type="ChEBI" id="CHEBI:24875"/>
        <note>catalytic</note>
    </ligand>
</feature>
<gene>
    <name evidence="6" type="ORF">SVUK_LOCUS20105</name>
</gene>
<dbReference type="Pfam" id="PF03055">
    <property type="entry name" value="RPE65"/>
    <property type="match status" value="1"/>
</dbReference>
<keyword evidence="2 5" id="KW-0479">Metal-binding</keyword>
<comment type="similarity">
    <text evidence="1">Belongs to the carotenoid oxygenase family.</text>
</comment>
<dbReference type="PANTHER" id="PTHR10543:SF24">
    <property type="entry name" value="CAROTENOID ISOMEROOXYGENASE"/>
    <property type="match status" value="1"/>
</dbReference>
<keyword evidence="4 5" id="KW-0408">Iron</keyword>
<feature type="binding site" evidence="5">
    <location>
        <position position="137"/>
    </location>
    <ligand>
        <name>Fe cation</name>
        <dbReference type="ChEBI" id="CHEBI:24875"/>
        <note>catalytic</note>
    </ligand>
</feature>
<dbReference type="Proteomes" id="UP000270094">
    <property type="component" value="Unassembled WGS sequence"/>
</dbReference>
<evidence type="ECO:0000313" key="6">
    <source>
        <dbReference type="EMBL" id="VDM85107.1"/>
    </source>
</evidence>
<dbReference type="InterPro" id="IPR004294">
    <property type="entry name" value="Carotenoid_Oase"/>
</dbReference>
<evidence type="ECO:0000256" key="5">
    <source>
        <dbReference type="PIRSR" id="PIRSR604294-1"/>
    </source>
</evidence>
<dbReference type="AlphaFoldDB" id="A0A3P7K9M6"/>
<dbReference type="GO" id="GO:0003834">
    <property type="term" value="F:beta-carotene 15,15'-dioxygenase activity"/>
    <property type="evidence" value="ECO:0007669"/>
    <property type="project" value="TreeGrafter"/>
</dbReference>
<reference evidence="6 7" key="1">
    <citation type="submission" date="2018-11" db="EMBL/GenBank/DDBJ databases">
        <authorList>
            <consortium name="Pathogen Informatics"/>
        </authorList>
    </citation>
    <scope>NUCLEOTIDE SEQUENCE [LARGE SCALE GENOMIC DNA]</scope>
</reference>
<evidence type="ECO:0000256" key="1">
    <source>
        <dbReference type="ARBA" id="ARBA00006787"/>
    </source>
</evidence>
<dbReference type="GO" id="GO:0010436">
    <property type="term" value="F:carotenoid dioxygenase activity"/>
    <property type="evidence" value="ECO:0007669"/>
    <property type="project" value="TreeGrafter"/>
</dbReference>
<protein>
    <submittedName>
        <fullName evidence="6">Uncharacterized protein</fullName>
    </submittedName>
</protein>
<organism evidence="6 7">
    <name type="scientific">Strongylus vulgaris</name>
    <name type="common">Blood worm</name>
    <dbReference type="NCBI Taxonomy" id="40348"/>
    <lineage>
        <taxon>Eukaryota</taxon>
        <taxon>Metazoa</taxon>
        <taxon>Ecdysozoa</taxon>
        <taxon>Nematoda</taxon>
        <taxon>Chromadorea</taxon>
        <taxon>Rhabditida</taxon>
        <taxon>Rhabditina</taxon>
        <taxon>Rhabditomorpha</taxon>
        <taxon>Strongyloidea</taxon>
        <taxon>Strongylidae</taxon>
        <taxon>Strongylus</taxon>
    </lineage>
</organism>
<accession>A0A3P7K9M6</accession>
<sequence>MAQDYIREIWQKFASYFEPQKPPDNCSVAFASLGDAVYALTESPKMIRVDIDTLDNIEKVDIRDHLKVSLHTYSAHFQSDADGNLYNIGSMFGASSKYVFAKTTNPSKGGANGHSFENTELIGMVSATDSWAPGYYHSFGITENYFVLFESPERLNLKKLMFK</sequence>
<evidence type="ECO:0000313" key="7">
    <source>
        <dbReference type="Proteomes" id="UP000270094"/>
    </source>
</evidence>
<dbReference type="GO" id="GO:0016121">
    <property type="term" value="P:carotene catabolic process"/>
    <property type="evidence" value="ECO:0007669"/>
    <property type="project" value="TreeGrafter"/>
</dbReference>
<evidence type="ECO:0000256" key="2">
    <source>
        <dbReference type="ARBA" id="ARBA00022723"/>
    </source>
</evidence>
<evidence type="ECO:0000256" key="3">
    <source>
        <dbReference type="ARBA" id="ARBA00023002"/>
    </source>
</evidence>
<keyword evidence="7" id="KW-1185">Reference proteome</keyword>
<dbReference type="OrthoDB" id="407010at2759"/>
<dbReference type="PANTHER" id="PTHR10543">
    <property type="entry name" value="BETA-CAROTENE DIOXYGENASE"/>
    <property type="match status" value="1"/>
</dbReference>
<evidence type="ECO:0000256" key="4">
    <source>
        <dbReference type="ARBA" id="ARBA00023004"/>
    </source>
</evidence>
<name>A0A3P7K9M6_STRVU</name>
<dbReference type="GO" id="GO:0046872">
    <property type="term" value="F:metal ion binding"/>
    <property type="evidence" value="ECO:0007669"/>
    <property type="project" value="UniProtKB-KW"/>
</dbReference>
<dbReference type="EMBL" id="UYYB01136331">
    <property type="protein sequence ID" value="VDM85107.1"/>
    <property type="molecule type" value="Genomic_DNA"/>
</dbReference>